<dbReference type="EMBL" id="CP001769">
    <property type="protein sequence ID" value="ADB42399.1"/>
    <property type="molecule type" value="Genomic_DNA"/>
</dbReference>
<evidence type="ECO:0000313" key="3">
    <source>
        <dbReference type="Proteomes" id="UP000002028"/>
    </source>
</evidence>
<dbReference type="KEGG" id="sli:Slin_6442"/>
<keyword evidence="1" id="KW-0732">Signal</keyword>
<dbReference type="HOGENOM" id="CLU_2384682_0_0_10"/>
<dbReference type="AlphaFoldDB" id="D2QUB7"/>
<gene>
    <name evidence="2" type="ordered locus">Slin_6442</name>
</gene>
<name>D2QUB7_SPILD</name>
<organism evidence="2 3">
    <name type="scientific">Spirosoma linguale (strain ATCC 33905 / DSM 74 / LMG 10896 / Claus 1)</name>
    <dbReference type="NCBI Taxonomy" id="504472"/>
    <lineage>
        <taxon>Bacteria</taxon>
        <taxon>Pseudomonadati</taxon>
        <taxon>Bacteroidota</taxon>
        <taxon>Cytophagia</taxon>
        <taxon>Cytophagales</taxon>
        <taxon>Cytophagaceae</taxon>
        <taxon>Spirosoma</taxon>
    </lineage>
</organism>
<proteinExistence type="predicted"/>
<dbReference type="RefSeq" id="WP_012930883.1">
    <property type="nucleotide sequence ID" value="NC_013730.1"/>
</dbReference>
<evidence type="ECO:0000313" key="2">
    <source>
        <dbReference type="EMBL" id="ADB42399.1"/>
    </source>
</evidence>
<dbReference type="PROSITE" id="PS51257">
    <property type="entry name" value="PROKAR_LIPOPROTEIN"/>
    <property type="match status" value="1"/>
</dbReference>
<keyword evidence="3" id="KW-1185">Reference proteome</keyword>
<evidence type="ECO:0000256" key="1">
    <source>
        <dbReference type="SAM" id="SignalP"/>
    </source>
</evidence>
<dbReference type="Proteomes" id="UP000002028">
    <property type="component" value="Chromosome"/>
</dbReference>
<evidence type="ECO:0008006" key="4">
    <source>
        <dbReference type="Google" id="ProtNLM"/>
    </source>
</evidence>
<sequence length="103" mass="11736">MRNFTNCLVLLLVLPAMLSCGSGPLEKKYRSQTMWYDIKVGSNAKNDSINHELCRLAVADNVGRKVKSEDFTYQELIEQGYDLLAKTHTEAYADSLREAYSRK</sequence>
<feature type="signal peptide" evidence="1">
    <location>
        <begin position="1"/>
        <end position="22"/>
    </location>
</feature>
<feature type="chain" id="PRO_5003034284" description="Lipoprotein" evidence="1">
    <location>
        <begin position="23"/>
        <end position="103"/>
    </location>
</feature>
<reference evidence="2 3" key="1">
    <citation type="journal article" date="2010" name="Stand. Genomic Sci.">
        <title>Complete genome sequence of Spirosoma linguale type strain (1).</title>
        <authorList>
            <person name="Lail K."/>
            <person name="Sikorski J."/>
            <person name="Saunders E."/>
            <person name="Lapidus A."/>
            <person name="Glavina Del Rio T."/>
            <person name="Copeland A."/>
            <person name="Tice H."/>
            <person name="Cheng J.-F."/>
            <person name="Lucas S."/>
            <person name="Nolan M."/>
            <person name="Bruce D."/>
            <person name="Goodwin L."/>
            <person name="Pitluck S."/>
            <person name="Ivanova N."/>
            <person name="Mavromatis K."/>
            <person name="Ovchinnikova G."/>
            <person name="Pati A."/>
            <person name="Chen A."/>
            <person name="Palaniappan K."/>
            <person name="Land M."/>
            <person name="Hauser L."/>
            <person name="Chang Y.-J."/>
            <person name="Jeffries C.D."/>
            <person name="Chain P."/>
            <person name="Brettin T."/>
            <person name="Detter J.C."/>
            <person name="Schuetze A."/>
            <person name="Rohde M."/>
            <person name="Tindall B.J."/>
            <person name="Goeker M."/>
            <person name="Bristow J."/>
            <person name="Eisen J.A."/>
            <person name="Markowitz V."/>
            <person name="Hugenholtz P."/>
            <person name="Kyrpides N.C."/>
            <person name="Klenk H.-P."/>
            <person name="Chen F."/>
        </authorList>
    </citation>
    <scope>NUCLEOTIDE SEQUENCE [LARGE SCALE GENOMIC DNA]</scope>
    <source>
        <strain evidence="3">ATCC 33905 / DSM 74 / LMG 10896 / Claus 1</strain>
    </source>
</reference>
<accession>D2QUB7</accession>
<protein>
    <recommendedName>
        <fullName evidence="4">Lipoprotein</fullName>
    </recommendedName>
</protein>